<dbReference type="Gene3D" id="3.10.490.20">
    <property type="match status" value="1"/>
</dbReference>
<feature type="domain" description="Dynein heavy chain C-terminal" evidence="2">
    <location>
        <begin position="186"/>
        <end position="493"/>
    </location>
</feature>
<dbReference type="STRING" id="27835.A0A0N4XIM2"/>
<reference evidence="3 4" key="2">
    <citation type="submission" date="2018-11" db="EMBL/GenBank/DDBJ databases">
        <authorList>
            <consortium name="Pathogen Informatics"/>
        </authorList>
    </citation>
    <scope>NUCLEOTIDE SEQUENCE [LARGE SCALE GENOMIC DNA]</scope>
</reference>
<sequence length="494" mass="55762">IRSNLLRTYSQIDDVKRSILTSQTIFVLAWLHALLQERRTFIPQAWTKFYEFSSADVRVSRILVEGLIKDSKADWEYVRGLLQFVVYGGRIENVFDSQVLESYLVTLFESNKITGRGGQMLARANFESIDVQRFIEQSIPSEDDPSFFGLPMNIRFSWQLTEAEETVNRMRMAGNTTSVNNRSQWADACNPVLQLWKRLCQGGDLHSRQLPAVKEADDPLLEMMSLEYVHAVKLVQKIHAILTLVSKAIRGTITPDRSTIDVIKSLLLHQTPDVWQDLWSGPRDPAEYLTTIIYKVRKTLKCCEKSKILTPEVVEREERDSLIEIIINFKKLAKSVHELATQPDQHDIRRKPVDFSKLFRPGRLLNALRQVTARTSGCTMDELSLSSAWDSSLLAGSISIRVEVGTTSKGILLQGALFDGQLRDTATSSPPVSNAPQLTLGWMKIGTPSPYKNSECVAVPMYTDSTRSELIATISMPCTGIHKWNIAAVALFLK</sequence>
<evidence type="ECO:0000259" key="1">
    <source>
        <dbReference type="Pfam" id="PF18198"/>
    </source>
</evidence>
<dbReference type="Proteomes" id="UP000271162">
    <property type="component" value="Unassembled WGS sequence"/>
</dbReference>
<reference evidence="5" key="1">
    <citation type="submission" date="2017-02" db="UniProtKB">
        <authorList>
            <consortium name="WormBaseParasite"/>
        </authorList>
    </citation>
    <scope>IDENTIFICATION</scope>
</reference>
<dbReference type="Pfam" id="PF18199">
    <property type="entry name" value="Dynein_C"/>
    <property type="match status" value="1"/>
</dbReference>
<dbReference type="WBParaSite" id="NBR_0000237401-mRNA-1">
    <property type="protein sequence ID" value="NBR_0000237401-mRNA-1"/>
    <property type="gene ID" value="NBR_0000237401"/>
</dbReference>
<dbReference type="EMBL" id="UYSL01002659">
    <property type="protein sequence ID" value="VDL65966.1"/>
    <property type="molecule type" value="Genomic_DNA"/>
</dbReference>
<evidence type="ECO:0000259" key="2">
    <source>
        <dbReference type="Pfam" id="PF18199"/>
    </source>
</evidence>
<proteinExistence type="predicted"/>
<keyword evidence="4" id="KW-1185">Reference proteome</keyword>
<dbReference type="OMA" id="CYMAWIL"/>
<gene>
    <name evidence="3" type="ORF">NBR_LOCUS2377</name>
</gene>
<dbReference type="InterPro" id="IPR043160">
    <property type="entry name" value="Dynein_C_barrel"/>
</dbReference>
<organism evidence="5">
    <name type="scientific">Nippostrongylus brasiliensis</name>
    <name type="common">Rat hookworm</name>
    <dbReference type="NCBI Taxonomy" id="27835"/>
    <lineage>
        <taxon>Eukaryota</taxon>
        <taxon>Metazoa</taxon>
        <taxon>Ecdysozoa</taxon>
        <taxon>Nematoda</taxon>
        <taxon>Chromadorea</taxon>
        <taxon>Rhabditida</taxon>
        <taxon>Rhabditina</taxon>
        <taxon>Rhabditomorpha</taxon>
        <taxon>Strongyloidea</taxon>
        <taxon>Heligmosomidae</taxon>
        <taxon>Nippostrongylus</taxon>
    </lineage>
</organism>
<accession>A0A0N4XIM2</accession>
<dbReference type="Gene3D" id="1.20.1270.280">
    <property type="match status" value="1"/>
</dbReference>
<dbReference type="PANTHER" id="PTHR45703:SF22">
    <property type="entry name" value="DYNEIN CYTOPLASMIC 2 HEAVY CHAIN 1"/>
    <property type="match status" value="1"/>
</dbReference>
<dbReference type="Gene3D" id="1.10.8.720">
    <property type="entry name" value="Region D6 of dynein motor"/>
    <property type="match status" value="1"/>
</dbReference>
<evidence type="ECO:0000313" key="3">
    <source>
        <dbReference type="EMBL" id="VDL65966.1"/>
    </source>
</evidence>
<dbReference type="GO" id="GO:0051959">
    <property type="term" value="F:dynein light intermediate chain binding"/>
    <property type="evidence" value="ECO:0007669"/>
    <property type="project" value="InterPro"/>
</dbReference>
<dbReference type="InterPro" id="IPR026983">
    <property type="entry name" value="DHC"/>
</dbReference>
<dbReference type="GO" id="GO:0030286">
    <property type="term" value="C:dynein complex"/>
    <property type="evidence" value="ECO:0007669"/>
    <property type="project" value="InterPro"/>
</dbReference>
<dbReference type="InterPro" id="IPR041228">
    <property type="entry name" value="Dynein_C"/>
</dbReference>
<dbReference type="InterPro" id="IPR041658">
    <property type="entry name" value="AAA_lid_11"/>
</dbReference>
<dbReference type="GO" id="GO:0007018">
    <property type="term" value="P:microtubule-based movement"/>
    <property type="evidence" value="ECO:0007669"/>
    <property type="project" value="InterPro"/>
</dbReference>
<dbReference type="GO" id="GO:0045505">
    <property type="term" value="F:dynein intermediate chain binding"/>
    <property type="evidence" value="ECO:0007669"/>
    <property type="project" value="InterPro"/>
</dbReference>
<dbReference type="PANTHER" id="PTHR45703">
    <property type="entry name" value="DYNEIN HEAVY CHAIN"/>
    <property type="match status" value="1"/>
</dbReference>
<protein>
    <submittedName>
        <fullName evidence="5">Dynein_C domain-containing protein</fullName>
    </submittedName>
</protein>
<evidence type="ECO:0000313" key="5">
    <source>
        <dbReference type="WBParaSite" id="NBR_0000237401-mRNA-1"/>
    </source>
</evidence>
<feature type="domain" description="Dynein heavy chain AAA lid" evidence="1">
    <location>
        <begin position="23"/>
        <end position="153"/>
    </location>
</feature>
<dbReference type="InterPro" id="IPR042219">
    <property type="entry name" value="AAA_lid_11_sf"/>
</dbReference>
<dbReference type="Pfam" id="PF18198">
    <property type="entry name" value="AAA_lid_11"/>
    <property type="match status" value="1"/>
</dbReference>
<dbReference type="AlphaFoldDB" id="A0A0N4XIM2"/>
<evidence type="ECO:0000313" key="4">
    <source>
        <dbReference type="Proteomes" id="UP000271162"/>
    </source>
</evidence>
<name>A0A0N4XIM2_NIPBR</name>